<protein>
    <submittedName>
        <fullName evidence="4">Uncharacterized protein</fullName>
    </submittedName>
</protein>
<evidence type="ECO:0000256" key="3">
    <source>
        <dbReference type="ARBA" id="ARBA00022840"/>
    </source>
</evidence>
<keyword evidence="2" id="KW-0547">Nucleotide-binding</keyword>
<dbReference type="SUPFAM" id="SSF53067">
    <property type="entry name" value="Actin-like ATPase domain"/>
    <property type="match status" value="1"/>
</dbReference>
<dbReference type="Gene3D" id="2.60.34.10">
    <property type="entry name" value="Substrate Binding Domain Of DNAk, Chain A, domain 1"/>
    <property type="match status" value="1"/>
</dbReference>
<evidence type="ECO:0000313" key="4">
    <source>
        <dbReference type="EMBL" id="KAG2552907.1"/>
    </source>
</evidence>
<reference evidence="4" key="1">
    <citation type="submission" date="2020-05" db="EMBL/GenBank/DDBJ databases">
        <title>WGS assembly of Panicum virgatum.</title>
        <authorList>
            <person name="Lovell J.T."/>
            <person name="Jenkins J."/>
            <person name="Shu S."/>
            <person name="Juenger T.E."/>
            <person name="Schmutz J."/>
        </authorList>
    </citation>
    <scope>NUCLEOTIDE SEQUENCE</scope>
    <source>
        <strain evidence="4">AP13</strain>
    </source>
</reference>
<dbReference type="InterPro" id="IPR043129">
    <property type="entry name" value="ATPase_NBD"/>
</dbReference>
<dbReference type="PANTHER" id="PTHR19375">
    <property type="entry name" value="HEAT SHOCK PROTEIN 70KDA"/>
    <property type="match status" value="1"/>
</dbReference>
<dbReference type="GO" id="GO:0140662">
    <property type="term" value="F:ATP-dependent protein folding chaperone"/>
    <property type="evidence" value="ECO:0007669"/>
    <property type="project" value="InterPro"/>
</dbReference>
<dbReference type="PROSITE" id="PS51257">
    <property type="entry name" value="PROKAR_LIPOPROTEIN"/>
    <property type="match status" value="1"/>
</dbReference>
<dbReference type="EMBL" id="CM029053">
    <property type="protein sequence ID" value="KAG2552907.1"/>
    <property type="molecule type" value="Genomic_DNA"/>
</dbReference>
<dbReference type="GO" id="GO:0005524">
    <property type="term" value="F:ATP binding"/>
    <property type="evidence" value="ECO:0007669"/>
    <property type="project" value="UniProtKB-KW"/>
</dbReference>
<evidence type="ECO:0000256" key="2">
    <source>
        <dbReference type="ARBA" id="ARBA00022741"/>
    </source>
</evidence>
<evidence type="ECO:0000256" key="1">
    <source>
        <dbReference type="ARBA" id="ARBA00007381"/>
    </source>
</evidence>
<dbReference type="Pfam" id="PF00012">
    <property type="entry name" value="HSP70"/>
    <property type="match status" value="1"/>
</dbReference>
<dbReference type="FunFam" id="2.60.34.10:FF:000012">
    <property type="entry name" value="Heat shock 70 kDa protein"/>
    <property type="match status" value="1"/>
</dbReference>
<dbReference type="Proteomes" id="UP000823388">
    <property type="component" value="Chromosome 9K"/>
</dbReference>
<gene>
    <name evidence="4" type="ORF">PVAP13_9KG489000</name>
</gene>
<sequence length="220" mass="23728">MIREFFDGKELFQSINPDEAVAYGAAIQACILSGGAVSGAVRDMVLLDVTPLSLGIEVDLNHTMSVVIPRNTAIPTKQTKRFTTLFDNQVTCTIKVFEGKCASTKGNNLLGAFVLSGIPPAPRGVPGISVTFDIDVNGVMNVSAEERSTGQRNNIIITSQTGRLRKEEIERMVREAEKRKGKGTTKSMKERQALLALEAWESDGVEWSGGGAYHGLSARA</sequence>
<dbReference type="SUPFAM" id="SSF100920">
    <property type="entry name" value="Heat shock protein 70kD (HSP70), peptide-binding domain"/>
    <property type="match status" value="1"/>
</dbReference>
<comment type="caution">
    <text evidence="4">The sequence shown here is derived from an EMBL/GenBank/DDBJ whole genome shotgun (WGS) entry which is preliminary data.</text>
</comment>
<dbReference type="InterPro" id="IPR013126">
    <property type="entry name" value="Hsp_70_fam"/>
</dbReference>
<comment type="similarity">
    <text evidence="1">Belongs to the heat shock protein 70 family.</text>
</comment>
<proteinExistence type="inferred from homology"/>
<dbReference type="PRINTS" id="PR00301">
    <property type="entry name" value="HEATSHOCK70"/>
</dbReference>
<organism evidence="4 5">
    <name type="scientific">Panicum virgatum</name>
    <name type="common">Blackwell switchgrass</name>
    <dbReference type="NCBI Taxonomy" id="38727"/>
    <lineage>
        <taxon>Eukaryota</taxon>
        <taxon>Viridiplantae</taxon>
        <taxon>Streptophyta</taxon>
        <taxon>Embryophyta</taxon>
        <taxon>Tracheophyta</taxon>
        <taxon>Spermatophyta</taxon>
        <taxon>Magnoliopsida</taxon>
        <taxon>Liliopsida</taxon>
        <taxon>Poales</taxon>
        <taxon>Poaceae</taxon>
        <taxon>PACMAD clade</taxon>
        <taxon>Panicoideae</taxon>
        <taxon>Panicodae</taxon>
        <taxon>Paniceae</taxon>
        <taxon>Panicinae</taxon>
        <taxon>Panicum</taxon>
        <taxon>Panicum sect. Hiantes</taxon>
    </lineage>
</organism>
<dbReference type="Gene3D" id="3.30.420.40">
    <property type="match status" value="2"/>
</dbReference>
<dbReference type="AlphaFoldDB" id="A0A8T0NTJ5"/>
<accession>A0A8T0NTJ5</accession>
<name>A0A8T0NTJ5_PANVG</name>
<keyword evidence="5" id="KW-1185">Reference proteome</keyword>
<keyword evidence="3" id="KW-0067">ATP-binding</keyword>
<evidence type="ECO:0000313" key="5">
    <source>
        <dbReference type="Proteomes" id="UP000823388"/>
    </source>
</evidence>
<dbReference type="InterPro" id="IPR029047">
    <property type="entry name" value="HSP70_peptide-bd_sf"/>
</dbReference>